<proteinExistence type="predicted"/>
<dbReference type="Proteomes" id="UP000011531">
    <property type="component" value="Unassembled WGS sequence"/>
</dbReference>
<protein>
    <submittedName>
        <fullName evidence="1">Transposase IS4 family protein</fullName>
    </submittedName>
</protein>
<reference evidence="1 2" key="1">
    <citation type="journal article" date="2014" name="PLoS Genet.">
        <title>Phylogenetically driven sequencing of extremely halophilic archaea reveals strategies for static and dynamic osmo-response.</title>
        <authorList>
            <person name="Becker E.A."/>
            <person name="Seitzer P.M."/>
            <person name="Tritt A."/>
            <person name="Larsen D."/>
            <person name="Krusor M."/>
            <person name="Yao A.I."/>
            <person name="Wu D."/>
            <person name="Madern D."/>
            <person name="Eisen J.A."/>
            <person name="Darling A.E."/>
            <person name="Facciotti M.T."/>
        </authorList>
    </citation>
    <scope>NUCLEOTIDE SEQUENCE [LARGE SCALE GENOMIC DNA]</scope>
    <source>
        <strain evidence="1 2">DSM 18795</strain>
    </source>
</reference>
<name>L9WTJ9_9EURY</name>
<sequence>MDWLHTLNREWLERVANRLLRELAMTILDPDRSRIVSIDFVDNPYHGTYADEEGELCRMHAKDGTTTCH</sequence>
<comment type="caution">
    <text evidence="1">The sequence shown here is derived from an EMBL/GenBank/DDBJ whole genome shotgun (WGS) entry which is preliminary data.</text>
</comment>
<dbReference type="EMBL" id="AOIA01000154">
    <property type="protein sequence ID" value="ELY52780.1"/>
    <property type="molecule type" value="Genomic_DNA"/>
</dbReference>
<gene>
    <name evidence="1" type="ORF">C492_19137</name>
</gene>
<keyword evidence="2" id="KW-1185">Reference proteome</keyword>
<accession>L9WTJ9</accession>
<dbReference type="AlphaFoldDB" id="L9WTJ9"/>
<evidence type="ECO:0000313" key="1">
    <source>
        <dbReference type="EMBL" id="ELY52780.1"/>
    </source>
</evidence>
<feature type="non-terminal residue" evidence="1">
    <location>
        <position position="69"/>
    </location>
</feature>
<organism evidence="1 2">
    <name type="scientific">Natronococcus jeotgali DSM 18795</name>
    <dbReference type="NCBI Taxonomy" id="1227498"/>
    <lineage>
        <taxon>Archaea</taxon>
        <taxon>Methanobacteriati</taxon>
        <taxon>Methanobacteriota</taxon>
        <taxon>Stenosarchaea group</taxon>
        <taxon>Halobacteria</taxon>
        <taxon>Halobacteriales</taxon>
        <taxon>Natrialbaceae</taxon>
        <taxon>Natronococcus</taxon>
    </lineage>
</organism>
<evidence type="ECO:0000313" key="2">
    <source>
        <dbReference type="Proteomes" id="UP000011531"/>
    </source>
</evidence>